<gene>
    <name evidence="3" type="ORF">CVIRNUC_009771</name>
</gene>
<keyword evidence="4" id="KW-1185">Reference proteome</keyword>
<comment type="caution">
    <text evidence="3">The sequence shown here is derived from an EMBL/GenBank/DDBJ whole genome shotgun (WGS) entry which is preliminary data.</text>
</comment>
<reference evidence="3 4" key="1">
    <citation type="submission" date="2023-10" db="EMBL/GenBank/DDBJ databases">
        <authorList>
            <person name="Maclean D."/>
            <person name="Macfadyen A."/>
        </authorList>
    </citation>
    <scope>NUCLEOTIDE SEQUENCE [LARGE SCALE GENOMIC DNA]</scope>
</reference>
<evidence type="ECO:0000313" key="3">
    <source>
        <dbReference type="EMBL" id="CAK0786558.1"/>
    </source>
</evidence>
<dbReference type="EMBL" id="CAUYUE010000015">
    <property type="protein sequence ID" value="CAK0786558.1"/>
    <property type="molecule type" value="Genomic_DNA"/>
</dbReference>
<sequence length="558" mass="60001">MRKEHSTSWTVEGVQEDLAAVEQALLAFVTEACPKEQDRGLQHNAAGCLIEFARDSLADIHQHTCEPGSKQASKNYPPDVLRSIRALQPLLGPEGISDALTVLHALHCRMQRLQENTDRQPEVQAPSMAPTAPEAHWLPPSTLKRPVDSEATAQNSTAGSCVAVRDAPICSDDPRPEAADNVSSGDTIEQQPAKQSQALGAAMSDIQLTSGTQHIEAEEARPDAQAIAEVGTARAGRLPAARTGHDVHALRGAALRQSDVIADLRSRMSTTEEEHAAHVDLLAAVHADQEGLIADLSKELSASRSQCAELVTTIGNLHGPPHGTGPSSLKRHPTRLAELEAAASHVSELEEQLKQAQELLAAQGALLEQTQASLQECQSQSTRIEARAALREERQRSTIARLQEGHACVTAELGEAKDQNMALRISCGELQQLLALQKAITAERDTEILRMHAGHAELDNAWPHQQADCADQPVPASMSAHAEPQIQLRCQRARCPRQPLMSRPSASSSLVPQAMQLECDAALGDISPLDEETSLQKTGNARSLCSRANSLLRGRSPS</sequence>
<keyword evidence="1" id="KW-0175">Coiled coil</keyword>
<feature type="coiled-coil region" evidence="1">
    <location>
        <begin position="336"/>
        <end position="387"/>
    </location>
</feature>
<organism evidence="3 4">
    <name type="scientific">Coccomyxa viridis</name>
    <dbReference type="NCBI Taxonomy" id="1274662"/>
    <lineage>
        <taxon>Eukaryota</taxon>
        <taxon>Viridiplantae</taxon>
        <taxon>Chlorophyta</taxon>
        <taxon>core chlorophytes</taxon>
        <taxon>Trebouxiophyceae</taxon>
        <taxon>Trebouxiophyceae incertae sedis</taxon>
        <taxon>Coccomyxaceae</taxon>
        <taxon>Coccomyxa</taxon>
    </lineage>
</organism>
<feature type="compositionally biased region" description="Polar residues" evidence="2">
    <location>
        <begin position="181"/>
        <end position="198"/>
    </location>
</feature>
<accession>A0AAV1IGU3</accession>
<feature type="region of interest" description="Disordered" evidence="2">
    <location>
        <begin position="115"/>
        <end position="200"/>
    </location>
</feature>
<dbReference type="AlphaFoldDB" id="A0AAV1IGU3"/>
<dbReference type="Proteomes" id="UP001314263">
    <property type="component" value="Unassembled WGS sequence"/>
</dbReference>
<evidence type="ECO:0000313" key="4">
    <source>
        <dbReference type="Proteomes" id="UP001314263"/>
    </source>
</evidence>
<evidence type="ECO:0000256" key="1">
    <source>
        <dbReference type="SAM" id="Coils"/>
    </source>
</evidence>
<evidence type="ECO:0000256" key="2">
    <source>
        <dbReference type="SAM" id="MobiDB-lite"/>
    </source>
</evidence>
<protein>
    <submittedName>
        <fullName evidence="3">Uncharacterized protein</fullName>
    </submittedName>
</protein>
<name>A0AAV1IGU3_9CHLO</name>
<proteinExistence type="predicted"/>